<comment type="similarity">
    <text evidence="1">Belongs to the peptidase C48 family.</text>
</comment>
<evidence type="ECO:0000256" key="2">
    <source>
        <dbReference type="ARBA" id="ARBA00022670"/>
    </source>
</evidence>
<keyword evidence="4" id="KW-0788">Thiol protease</keyword>
<dbReference type="InterPro" id="IPR038765">
    <property type="entry name" value="Papain-like_cys_pep_sf"/>
</dbReference>
<proteinExistence type="inferred from homology"/>
<evidence type="ECO:0000256" key="3">
    <source>
        <dbReference type="ARBA" id="ARBA00022801"/>
    </source>
</evidence>
<dbReference type="GO" id="GO:0006508">
    <property type="term" value="P:proteolysis"/>
    <property type="evidence" value="ECO:0007669"/>
    <property type="project" value="UniProtKB-KW"/>
</dbReference>
<evidence type="ECO:0000313" key="6">
    <source>
        <dbReference type="EMBL" id="KAF2671216.1"/>
    </source>
</evidence>
<dbReference type="PROSITE" id="PS50600">
    <property type="entry name" value="ULP_PROTEASE"/>
    <property type="match status" value="1"/>
</dbReference>
<reference evidence="6" key="1">
    <citation type="journal article" date="2020" name="Stud. Mycol.">
        <title>101 Dothideomycetes genomes: a test case for predicting lifestyles and emergence of pathogens.</title>
        <authorList>
            <person name="Haridas S."/>
            <person name="Albert R."/>
            <person name="Binder M."/>
            <person name="Bloem J."/>
            <person name="Labutti K."/>
            <person name="Salamov A."/>
            <person name="Andreopoulos B."/>
            <person name="Baker S."/>
            <person name="Barry K."/>
            <person name="Bills G."/>
            <person name="Bluhm B."/>
            <person name="Cannon C."/>
            <person name="Castanera R."/>
            <person name="Culley D."/>
            <person name="Daum C."/>
            <person name="Ezra D."/>
            <person name="Gonzalez J."/>
            <person name="Henrissat B."/>
            <person name="Kuo A."/>
            <person name="Liang C."/>
            <person name="Lipzen A."/>
            <person name="Lutzoni F."/>
            <person name="Magnuson J."/>
            <person name="Mondo S."/>
            <person name="Nolan M."/>
            <person name="Ohm R."/>
            <person name="Pangilinan J."/>
            <person name="Park H.-J."/>
            <person name="Ramirez L."/>
            <person name="Alfaro M."/>
            <person name="Sun H."/>
            <person name="Tritt A."/>
            <person name="Yoshinaga Y."/>
            <person name="Zwiers L.-H."/>
            <person name="Turgeon B."/>
            <person name="Goodwin S."/>
            <person name="Spatafora J."/>
            <person name="Crous P."/>
            <person name="Grigoriev I."/>
        </authorList>
    </citation>
    <scope>NUCLEOTIDE SEQUENCE</scope>
    <source>
        <strain evidence="6">CBS 115976</strain>
    </source>
</reference>
<dbReference type="SUPFAM" id="SSF54001">
    <property type="entry name" value="Cysteine proteinases"/>
    <property type="match status" value="1"/>
</dbReference>
<evidence type="ECO:0000256" key="1">
    <source>
        <dbReference type="ARBA" id="ARBA00005234"/>
    </source>
</evidence>
<organism evidence="6 7">
    <name type="scientific">Microthyrium microscopicum</name>
    <dbReference type="NCBI Taxonomy" id="703497"/>
    <lineage>
        <taxon>Eukaryota</taxon>
        <taxon>Fungi</taxon>
        <taxon>Dikarya</taxon>
        <taxon>Ascomycota</taxon>
        <taxon>Pezizomycotina</taxon>
        <taxon>Dothideomycetes</taxon>
        <taxon>Dothideomycetes incertae sedis</taxon>
        <taxon>Microthyriales</taxon>
        <taxon>Microthyriaceae</taxon>
        <taxon>Microthyrium</taxon>
    </lineage>
</organism>
<dbReference type="OrthoDB" id="5065855at2759"/>
<evidence type="ECO:0000259" key="5">
    <source>
        <dbReference type="PROSITE" id="PS50600"/>
    </source>
</evidence>
<dbReference type="InterPro" id="IPR003653">
    <property type="entry name" value="Peptidase_C48_C"/>
</dbReference>
<feature type="domain" description="Ubiquitin-like protease family profile" evidence="5">
    <location>
        <begin position="1"/>
        <end position="154"/>
    </location>
</feature>
<dbReference type="GO" id="GO:0019784">
    <property type="term" value="F:deNEDDylase activity"/>
    <property type="evidence" value="ECO:0007669"/>
    <property type="project" value="InterPro"/>
</dbReference>
<dbReference type="InterPro" id="IPR044613">
    <property type="entry name" value="Nep1/2-like"/>
</dbReference>
<dbReference type="EMBL" id="MU004233">
    <property type="protein sequence ID" value="KAF2671216.1"/>
    <property type="molecule type" value="Genomic_DNA"/>
</dbReference>
<dbReference type="PANTHER" id="PTHR46468">
    <property type="entry name" value="SENTRIN-SPECIFIC PROTEASE 8"/>
    <property type="match status" value="1"/>
</dbReference>
<evidence type="ECO:0000256" key="4">
    <source>
        <dbReference type="ARBA" id="ARBA00022807"/>
    </source>
</evidence>
<dbReference type="AlphaFoldDB" id="A0A6A6UHP6"/>
<keyword evidence="7" id="KW-1185">Reference proteome</keyword>
<evidence type="ECO:0000313" key="7">
    <source>
        <dbReference type="Proteomes" id="UP000799302"/>
    </source>
</evidence>
<dbReference type="Pfam" id="PF02902">
    <property type="entry name" value="Peptidase_C48"/>
    <property type="match status" value="1"/>
</dbReference>
<dbReference type="Proteomes" id="UP000799302">
    <property type="component" value="Unassembled WGS sequence"/>
</dbReference>
<sequence length="215" mass="24951">MLEDLRTVEDNSWLTDNVISFWQFDLERRLLKPAPRTNIKLVRPTEAVLLAHGLNQNVDPSFMSYTHLFLPINPSGGEYAEEGTHWSLLVVSLVDGVAFHYNSMQDHPHIADQLTRNLSRLIRKPLRFIDIQHVPQQHNSRDCGVYVCAFMEELLEHRLLAIDATHKVSMSLKGMKMSAKQYRRQIRKAIEAERTEALERGDRNVLKERPRSGWL</sequence>
<keyword evidence="3" id="KW-0378">Hydrolase</keyword>
<gene>
    <name evidence="6" type="ORF">BT63DRAFT_370741</name>
</gene>
<dbReference type="GO" id="GO:0008234">
    <property type="term" value="F:cysteine-type peptidase activity"/>
    <property type="evidence" value="ECO:0007669"/>
    <property type="project" value="UniProtKB-KW"/>
</dbReference>
<dbReference type="PANTHER" id="PTHR46468:SF1">
    <property type="entry name" value="SENTRIN-SPECIFIC PROTEASE 8"/>
    <property type="match status" value="1"/>
</dbReference>
<protein>
    <submittedName>
        <fullName evidence="6">Cysteine proteinase</fullName>
    </submittedName>
</protein>
<dbReference type="GO" id="GO:0000338">
    <property type="term" value="P:protein deneddylation"/>
    <property type="evidence" value="ECO:0007669"/>
    <property type="project" value="TreeGrafter"/>
</dbReference>
<accession>A0A6A6UHP6</accession>
<dbReference type="Gene3D" id="3.40.395.10">
    <property type="entry name" value="Adenoviral Proteinase, Chain A"/>
    <property type="match status" value="1"/>
</dbReference>
<name>A0A6A6UHP6_9PEZI</name>
<keyword evidence="2" id="KW-0645">Protease</keyword>